<organism evidence="2 3">
    <name type="scientific">Geomonas silvestris</name>
    <dbReference type="NCBI Taxonomy" id="2740184"/>
    <lineage>
        <taxon>Bacteria</taxon>
        <taxon>Pseudomonadati</taxon>
        <taxon>Thermodesulfobacteriota</taxon>
        <taxon>Desulfuromonadia</taxon>
        <taxon>Geobacterales</taxon>
        <taxon>Geobacteraceae</taxon>
        <taxon>Geomonas</taxon>
    </lineage>
</organism>
<dbReference type="InterPro" id="IPR050834">
    <property type="entry name" value="Glycosyltransf_2"/>
</dbReference>
<proteinExistence type="predicted"/>
<dbReference type="Gene3D" id="3.90.550.10">
    <property type="entry name" value="Spore Coat Polysaccharide Biosynthesis Protein SpsA, Chain A"/>
    <property type="match status" value="1"/>
</dbReference>
<evidence type="ECO:0000313" key="3">
    <source>
        <dbReference type="Proteomes" id="UP000556026"/>
    </source>
</evidence>
<evidence type="ECO:0000259" key="1">
    <source>
        <dbReference type="Pfam" id="PF00535"/>
    </source>
</evidence>
<dbReference type="AlphaFoldDB" id="A0A6V8MHT7"/>
<dbReference type="SUPFAM" id="SSF53448">
    <property type="entry name" value="Nucleotide-diphospho-sugar transferases"/>
    <property type="match status" value="1"/>
</dbReference>
<protein>
    <recommendedName>
        <fullName evidence="1">Glycosyltransferase 2-like domain-containing protein</fullName>
    </recommendedName>
</protein>
<dbReference type="EMBL" id="BLXX01000004">
    <property type="protein sequence ID" value="GFO59343.1"/>
    <property type="molecule type" value="Genomic_DNA"/>
</dbReference>
<evidence type="ECO:0000313" key="2">
    <source>
        <dbReference type="EMBL" id="GFO59343.1"/>
    </source>
</evidence>
<dbReference type="PANTHER" id="PTHR43685">
    <property type="entry name" value="GLYCOSYLTRANSFERASE"/>
    <property type="match status" value="1"/>
</dbReference>
<dbReference type="Proteomes" id="UP000556026">
    <property type="component" value="Unassembled WGS sequence"/>
</dbReference>
<gene>
    <name evidence="2" type="ORF">GMST_16680</name>
</gene>
<keyword evidence="3" id="KW-1185">Reference proteome</keyword>
<dbReference type="PANTHER" id="PTHR43685:SF2">
    <property type="entry name" value="GLYCOSYLTRANSFERASE 2-LIKE DOMAIN-CONTAINING PROTEIN"/>
    <property type="match status" value="1"/>
</dbReference>
<feature type="domain" description="Glycosyltransferase 2-like" evidence="1">
    <location>
        <begin position="7"/>
        <end position="166"/>
    </location>
</feature>
<dbReference type="RefSeq" id="WP_183354184.1">
    <property type="nucleotide sequence ID" value="NZ_BLXX01000004.1"/>
</dbReference>
<dbReference type="InterPro" id="IPR001173">
    <property type="entry name" value="Glyco_trans_2-like"/>
</dbReference>
<dbReference type="InterPro" id="IPR029044">
    <property type="entry name" value="Nucleotide-diphossugar_trans"/>
</dbReference>
<dbReference type="CDD" id="cd00761">
    <property type="entry name" value="Glyco_tranf_GTA_type"/>
    <property type="match status" value="1"/>
</dbReference>
<dbReference type="Pfam" id="PF00535">
    <property type="entry name" value="Glycos_transf_2"/>
    <property type="match status" value="1"/>
</dbReference>
<sequence>MRHVPVSVIIPSFNAAGYLEACLGAVQAGTPPAEILIVDDCSTDGSLNLARELARRHANVRVLARQLNGGAIEARRDGVHAATQKWVAFVDTDDILEPGALAEAYRGAQAAEADICIWELWRFDGARSWVMLENELERFPVTGREALLQTLGSWRIHCFGVSRRSLYLKAYGEFRENCHTADELLTRLVFKRAQRVSACKSRYYYRVNPASVTINLHPRMLSSLDAALWLIDFCREIPEAPHEEVTANAIWQAWWLFQRRAALGPATTRAKVADFIAQLVRRGALSRELLSRPKSLAKLALLTACCAPALPGLRRSQSAGAAGGEQP</sequence>
<reference evidence="3" key="1">
    <citation type="submission" date="2020-06" db="EMBL/GenBank/DDBJ databases">
        <title>Draft genomic sequence of Geomonas sp. Red330.</title>
        <authorList>
            <person name="Itoh H."/>
            <person name="Zhenxing X."/>
            <person name="Ushijima N."/>
            <person name="Masuda Y."/>
            <person name="Shiratori Y."/>
            <person name="Senoo K."/>
        </authorList>
    </citation>
    <scope>NUCLEOTIDE SEQUENCE [LARGE SCALE GENOMIC DNA]</scope>
    <source>
        <strain evidence="3">Red330</strain>
    </source>
</reference>
<accession>A0A6V8MHT7</accession>
<name>A0A6V8MHT7_9BACT</name>
<comment type="caution">
    <text evidence="2">The sequence shown here is derived from an EMBL/GenBank/DDBJ whole genome shotgun (WGS) entry which is preliminary data.</text>
</comment>